<comment type="subunit">
    <text evidence="10">Monomer. Associates with 30S ribosomal subunit, binds 16S rRNA.</text>
</comment>
<dbReference type="GO" id="GO:0005737">
    <property type="term" value="C:cytoplasm"/>
    <property type="evidence" value="ECO:0007669"/>
    <property type="project" value="UniProtKB-SubCell"/>
</dbReference>
<comment type="caution">
    <text evidence="13">The sequence shown here is derived from an EMBL/GenBank/DDBJ whole genome shotgun (WGS) entry which is preliminary data.</text>
</comment>
<gene>
    <name evidence="10 13" type="primary">rsgA</name>
    <name evidence="13" type="ORF">GC105_16465</name>
</gene>
<dbReference type="PROSITE" id="PS51721">
    <property type="entry name" value="G_CP"/>
    <property type="match status" value="1"/>
</dbReference>
<keyword evidence="2 10" id="KW-0690">Ribosome biogenesis</keyword>
<dbReference type="HAMAP" id="MF_01820">
    <property type="entry name" value="GTPase_RsgA"/>
    <property type="match status" value="1"/>
</dbReference>
<dbReference type="GO" id="GO:0042274">
    <property type="term" value="P:ribosomal small subunit biogenesis"/>
    <property type="evidence" value="ECO:0007669"/>
    <property type="project" value="UniProtKB-UniRule"/>
</dbReference>
<dbReference type="Gene3D" id="2.40.50.140">
    <property type="entry name" value="Nucleic acid-binding proteins"/>
    <property type="match status" value="1"/>
</dbReference>
<dbReference type="InterPro" id="IPR012340">
    <property type="entry name" value="NA-bd_OB-fold"/>
</dbReference>
<dbReference type="GO" id="GO:0046872">
    <property type="term" value="F:metal ion binding"/>
    <property type="evidence" value="ECO:0007669"/>
    <property type="project" value="UniProtKB-KW"/>
</dbReference>
<dbReference type="NCBIfam" id="TIGR00157">
    <property type="entry name" value="ribosome small subunit-dependent GTPase A"/>
    <property type="match status" value="1"/>
</dbReference>
<keyword evidence="6 10" id="KW-0378">Hydrolase</keyword>
<feature type="domain" description="CP-type G" evidence="12">
    <location>
        <begin position="104"/>
        <end position="260"/>
    </location>
</feature>
<keyword evidence="5 10" id="KW-0547">Nucleotide-binding</keyword>
<feature type="binding site" evidence="10">
    <location>
        <begin position="151"/>
        <end position="154"/>
    </location>
    <ligand>
        <name>GTP</name>
        <dbReference type="ChEBI" id="CHEBI:37565"/>
    </ligand>
</feature>
<keyword evidence="3 10" id="KW-0479">Metal-binding</keyword>
<evidence type="ECO:0000256" key="3">
    <source>
        <dbReference type="ARBA" id="ARBA00022723"/>
    </source>
</evidence>
<feature type="binding site" evidence="10">
    <location>
        <begin position="203"/>
        <end position="211"/>
    </location>
    <ligand>
        <name>GTP</name>
        <dbReference type="ChEBI" id="CHEBI:37565"/>
    </ligand>
</feature>
<evidence type="ECO:0000256" key="2">
    <source>
        <dbReference type="ARBA" id="ARBA00022517"/>
    </source>
</evidence>
<feature type="binding site" evidence="10">
    <location>
        <position position="281"/>
    </location>
    <ligand>
        <name>Zn(2+)</name>
        <dbReference type="ChEBI" id="CHEBI:29105"/>
    </ligand>
</feature>
<keyword evidence="4 10" id="KW-0699">rRNA-binding</keyword>
<feature type="binding site" evidence="10">
    <location>
        <position position="294"/>
    </location>
    <ligand>
        <name>Zn(2+)</name>
        <dbReference type="ChEBI" id="CHEBI:29105"/>
    </ligand>
</feature>
<evidence type="ECO:0000256" key="10">
    <source>
        <dbReference type="HAMAP-Rule" id="MF_01820"/>
    </source>
</evidence>
<dbReference type="EMBL" id="WHNX01000068">
    <property type="protein sequence ID" value="MPW27359.1"/>
    <property type="molecule type" value="Genomic_DNA"/>
</dbReference>
<dbReference type="InterPro" id="IPR004881">
    <property type="entry name" value="Ribosome_biogen_GTPase_RsgA"/>
</dbReference>
<dbReference type="EC" id="3.6.1.-" evidence="10"/>
<dbReference type="InterPro" id="IPR030378">
    <property type="entry name" value="G_CP_dom"/>
</dbReference>
<evidence type="ECO:0000256" key="6">
    <source>
        <dbReference type="ARBA" id="ARBA00022801"/>
    </source>
</evidence>
<dbReference type="InterPro" id="IPR027417">
    <property type="entry name" value="P-loop_NTPase"/>
</dbReference>
<evidence type="ECO:0000259" key="11">
    <source>
        <dbReference type="PROSITE" id="PS50936"/>
    </source>
</evidence>
<dbReference type="PANTHER" id="PTHR32120:SF10">
    <property type="entry name" value="SMALL RIBOSOMAL SUBUNIT BIOGENESIS GTPASE RSGA"/>
    <property type="match status" value="1"/>
</dbReference>
<dbReference type="SUPFAM" id="SSF52540">
    <property type="entry name" value="P-loop containing nucleoside triphosphate hydrolases"/>
    <property type="match status" value="1"/>
</dbReference>
<comment type="cofactor">
    <cofactor evidence="10">
        <name>Zn(2+)</name>
        <dbReference type="ChEBI" id="CHEBI:29105"/>
    </cofactor>
    <text evidence="10">Binds 1 zinc ion per subunit.</text>
</comment>
<comment type="similarity">
    <text evidence="10">Belongs to the TRAFAC class YlqF/YawG GTPase family. RsgA subfamily.</text>
</comment>
<dbReference type="PANTHER" id="PTHR32120">
    <property type="entry name" value="SMALL RIBOSOMAL SUBUNIT BIOGENESIS GTPASE RSGA"/>
    <property type="match status" value="1"/>
</dbReference>
<feature type="domain" description="EngC GTPase" evidence="11">
    <location>
        <begin position="112"/>
        <end position="258"/>
    </location>
</feature>
<dbReference type="Gene3D" id="1.10.40.50">
    <property type="entry name" value="Probable gtpase engc, domain 3"/>
    <property type="match status" value="1"/>
</dbReference>
<evidence type="ECO:0000313" key="14">
    <source>
        <dbReference type="Proteomes" id="UP000440004"/>
    </source>
</evidence>
<dbReference type="GO" id="GO:0019843">
    <property type="term" value="F:rRNA binding"/>
    <property type="evidence" value="ECO:0007669"/>
    <property type="project" value="UniProtKB-KW"/>
</dbReference>
<evidence type="ECO:0000256" key="7">
    <source>
        <dbReference type="ARBA" id="ARBA00022833"/>
    </source>
</evidence>
<dbReference type="SUPFAM" id="SSF50249">
    <property type="entry name" value="Nucleic acid-binding proteins"/>
    <property type="match status" value="1"/>
</dbReference>
<evidence type="ECO:0000256" key="8">
    <source>
        <dbReference type="ARBA" id="ARBA00022884"/>
    </source>
</evidence>
<dbReference type="GO" id="GO:0003924">
    <property type="term" value="F:GTPase activity"/>
    <property type="evidence" value="ECO:0007669"/>
    <property type="project" value="UniProtKB-UniRule"/>
</dbReference>
<keyword evidence="7 10" id="KW-0862">Zinc</keyword>
<proteinExistence type="inferred from homology"/>
<evidence type="ECO:0000256" key="9">
    <source>
        <dbReference type="ARBA" id="ARBA00023134"/>
    </source>
</evidence>
<protein>
    <recommendedName>
        <fullName evidence="10">Small ribosomal subunit biogenesis GTPase RsgA</fullName>
        <ecNumber evidence="10">3.6.1.-</ecNumber>
    </recommendedName>
</protein>
<dbReference type="Proteomes" id="UP000440004">
    <property type="component" value="Unassembled WGS sequence"/>
</dbReference>
<evidence type="ECO:0000256" key="4">
    <source>
        <dbReference type="ARBA" id="ARBA00022730"/>
    </source>
</evidence>
<keyword evidence="1 10" id="KW-0963">Cytoplasm</keyword>
<dbReference type="PROSITE" id="PS50936">
    <property type="entry name" value="ENGC_GTPASE"/>
    <property type="match status" value="1"/>
</dbReference>
<keyword evidence="9 10" id="KW-0342">GTP-binding</keyword>
<comment type="function">
    <text evidence="10">One of several proteins that assist in the late maturation steps of the functional core of the 30S ribosomal subunit. Helps release RbfA from mature subunits. May play a role in the assembly of ribosomal proteins into the subunit. Circularly permuted GTPase that catalyzes slow GTP hydrolysis, GTPase activity is stimulated by the 30S ribosomal subunit.</text>
</comment>
<keyword evidence="14" id="KW-1185">Reference proteome</keyword>
<organism evidence="13 14">
    <name type="scientific">Alkalibaculum sporogenes</name>
    <dbReference type="NCBI Taxonomy" id="2655001"/>
    <lineage>
        <taxon>Bacteria</taxon>
        <taxon>Bacillati</taxon>
        <taxon>Bacillota</taxon>
        <taxon>Clostridia</taxon>
        <taxon>Eubacteriales</taxon>
        <taxon>Eubacteriaceae</taxon>
        <taxon>Alkalibaculum</taxon>
    </lineage>
</organism>
<dbReference type="Gene3D" id="3.40.50.300">
    <property type="entry name" value="P-loop containing nucleotide triphosphate hydrolases"/>
    <property type="match status" value="1"/>
</dbReference>
<feature type="binding site" evidence="10">
    <location>
        <position position="288"/>
    </location>
    <ligand>
        <name>Zn(2+)</name>
        <dbReference type="ChEBI" id="CHEBI:29105"/>
    </ligand>
</feature>
<dbReference type="AlphaFoldDB" id="A0A6A7KCU8"/>
<keyword evidence="8 10" id="KW-0694">RNA-binding</keyword>
<feature type="binding site" evidence="10">
    <location>
        <position position="286"/>
    </location>
    <ligand>
        <name>Zn(2+)</name>
        <dbReference type="ChEBI" id="CHEBI:29105"/>
    </ligand>
</feature>
<sequence length="359" mass="40287">MNKISMLKLGCSQRFITESTLYTDLTIGRVISQSKDIYKVICENGMIIAEVSGKFRFDVKSLSDYPVVGDFVMLDRDHNKNGNAIIHHVLTRKSAFIRKAAGTSNDEQIVAANIDTVFICMSLNNDFNLRRLERYLSIAWDSNAVPVIVLTKSDLCEDLQQRLLDVNSVAIGVDVLVTTNMRADGYLQILSYIKENETVAFIGSSGVGKSTLINRLLGENVLDTKEIRNDDKGKHTTTRRELFILENGGMVIDTPGMRELGLSSVDLSKSFSDIDELSQSCKFHDCTHTSEPSCAIQQAICDGVLSIERLESFRKLKKETKYEGLNSKQIETTKLNEMFSGIGGMKKARKYLKEKNKRR</sequence>
<comment type="subcellular location">
    <subcellularLocation>
        <location evidence="10">Cytoplasm</location>
    </subcellularLocation>
</comment>
<evidence type="ECO:0000259" key="12">
    <source>
        <dbReference type="PROSITE" id="PS51721"/>
    </source>
</evidence>
<evidence type="ECO:0000313" key="13">
    <source>
        <dbReference type="EMBL" id="MPW27359.1"/>
    </source>
</evidence>
<evidence type="ECO:0000256" key="5">
    <source>
        <dbReference type="ARBA" id="ARBA00022741"/>
    </source>
</evidence>
<name>A0A6A7KCU8_9FIRM</name>
<accession>A0A6A7KCU8</accession>
<evidence type="ECO:0000256" key="1">
    <source>
        <dbReference type="ARBA" id="ARBA00022490"/>
    </source>
</evidence>
<dbReference type="InterPro" id="IPR010914">
    <property type="entry name" value="RsgA_GTPase_dom"/>
</dbReference>
<dbReference type="CDD" id="cd01854">
    <property type="entry name" value="YjeQ_EngC"/>
    <property type="match status" value="1"/>
</dbReference>
<dbReference type="RefSeq" id="WP_152807018.1">
    <property type="nucleotide sequence ID" value="NZ_WHNX01000068.1"/>
</dbReference>
<dbReference type="GO" id="GO:0005525">
    <property type="term" value="F:GTP binding"/>
    <property type="evidence" value="ECO:0007669"/>
    <property type="project" value="UniProtKB-UniRule"/>
</dbReference>
<reference evidence="13 14" key="1">
    <citation type="submission" date="2019-10" db="EMBL/GenBank/DDBJ databases">
        <title>Alkalibaculum tamaniensis sp.nov., a new alkaliphilic acetogen, isolated on methoxylated aromatics from a mud volcano.</title>
        <authorList>
            <person name="Khomyakova M.A."/>
            <person name="Merkel A.Y."/>
            <person name="Bonch-Osmolovskaya E.A."/>
            <person name="Slobodkin A.I."/>
        </authorList>
    </citation>
    <scope>NUCLEOTIDE SEQUENCE [LARGE SCALE GENOMIC DNA]</scope>
    <source>
        <strain evidence="13 14">M08DMB</strain>
    </source>
</reference>
<dbReference type="Pfam" id="PF03193">
    <property type="entry name" value="RsgA_GTPase"/>
    <property type="match status" value="1"/>
</dbReference>